<evidence type="ECO:0000313" key="1">
    <source>
        <dbReference type="EMBL" id="KPA90595.1"/>
    </source>
</evidence>
<gene>
    <name evidence="1" type="ORF">PF66_02656</name>
</gene>
<dbReference type="AlphaFoldDB" id="A0A0M9GGE7"/>
<dbReference type="STRING" id="50340.PF66_02656"/>
<accession>A0A0M9GGE7</accession>
<keyword evidence="2" id="KW-1185">Reference proteome</keyword>
<protein>
    <submittedName>
        <fullName evidence="1">Uncharacterized protein</fullName>
    </submittedName>
</protein>
<proteinExistence type="predicted"/>
<evidence type="ECO:0000313" key="2">
    <source>
        <dbReference type="Proteomes" id="UP000037931"/>
    </source>
</evidence>
<sequence>MAMRIVYQRPGEPVAVMTPCDCGLTIEDIARKDVPKGVAFWIVQESVVPVDPEERLSWSLSVEQLGSPSGVGGN</sequence>
<comment type="caution">
    <text evidence="1">The sequence shown here is derived from an EMBL/GenBank/DDBJ whole genome shotgun (WGS) entry which is preliminary data.</text>
</comment>
<dbReference type="PATRIC" id="fig|50340.43.peg.6044"/>
<dbReference type="Proteomes" id="UP000037931">
    <property type="component" value="Unassembled WGS sequence"/>
</dbReference>
<reference evidence="1 2" key="1">
    <citation type="journal article" date="2015" name="PLoS ONE">
        <title>Rice-Infecting Pseudomonas Genomes Are Highly Accessorized and Harbor Multiple Putative Virulence Mechanisms to Cause Sheath Brown Rot.</title>
        <authorList>
            <person name="Quibod I.L."/>
            <person name="Grande G."/>
            <person name="Oreiro E.G."/>
            <person name="Borja F.N."/>
            <person name="Dossa G.S."/>
            <person name="Mauleon R."/>
            <person name="Cruz C.V."/>
            <person name="Oliva R."/>
        </authorList>
    </citation>
    <scope>NUCLEOTIDE SEQUENCE [LARGE SCALE GENOMIC DNA]</scope>
    <source>
        <strain evidence="1 2">IRRI 6609</strain>
    </source>
</reference>
<dbReference type="EMBL" id="JSYZ01000009">
    <property type="protein sequence ID" value="KPA90595.1"/>
    <property type="molecule type" value="Genomic_DNA"/>
</dbReference>
<name>A0A0M9GGE7_9PSED</name>
<organism evidence="1 2">
    <name type="scientific">Pseudomonas asplenii</name>
    <dbReference type="NCBI Taxonomy" id="53407"/>
    <lineage>
        <taxon>Bacteria</taxon>
        <taxon>Pseudomonadati</taxon>
        <taxon>Pseudomonadota</taxon>
        <taxon>Gammaproteobacteria</taxon>
        <taxon>Pseudomonadales</taxon>
        <taxon>Pseudomonadaceae</taxon>
        <taxon>Pseudomonas</taxon>
    </lineage>
</organism>